<evidence type="ECO:0000256" key="2">
    <source>
        <dbReference type="ARBA" id="ARBA00022490"/>
    </source>
</evidence>
<dbReference type="GO" id="GO:0051603">
    <property type="term" value="P:proteolysis involved in protein catabolic process"/>
    <property type="evidence" value="ECO:0007669"/>
    <property type="project" value="InterPro"/>
</dbReference>
<dbReference type="PROSITE" id="PS00854">
    <property type="entry name" value="PROTEASOME_BETA_1"/>
    <property type="match status" value="1"/>
</dbReference>
<comment type="subcellular location">
    <subcellularLocation>
        <location evidence="8">Cytoplasm</location>
    </subcellularLocation>
    <subcellularLocation>
        <location evidence="8">Nucleus</location>
    </subcellularLocation>
</comment>
<feature type="compositionally biased region" description="Acidic residues" evidence="9">
    <location>
        <begin position="239"/>
        <end position="249"/>
    </location>
</feature>
<proteinExistence type="inferred from homology"/>
<dbReference type="InterPro" id="IPR000243">
    <property type="entry name" value="Pept_T1A_subB"/>
</dbReference>
<dbReference type="Proteomes" id="UP000050525">
    <property type="component" value="Unassembled WGS sequence"/>
</dbReference>
<protein>
    <recommendedName>
        <fullName evidence="8">Proteasome subunit beta</fullName>
    </recommendedName>
</protein>
<feature type="region of interest" description="Disordered" evidence="9">
    <location>
        <begin position="233"/>
        <end position="261"/>
    </location>
</feature>
<dbReference type="Gene3D" id="3.60.20.10">
    <property type="entry name" value="Glutamine Phosphoribosylpyrophosphate, subunit 1, domain 1"/>
    <property type="match status" value="1"/>
</dbReference>
<dbReference type="PROSITE" id="PS51476">
    <property type="entry name" value="PROTEASOME_BETA_2"/>
    <property type="match status" value="1"/>
</dbReference>
<evidence type="ECO:0000256" key="9">
    <source>
        <dbReference type="SAM" id="MobiDB-lite"/>
    </source>
</evidence>
<evidence type="ECO:0000256" key="8">
    <source>
        <dbReference type="RuleBase" id="RU004203"/>
    </source>
</evidence>
<dbReference type="GO" id="GO:0005839">
    <property type="term" value="C:proteasome core complex"/>
    <property type="evidence" value="ECO:0007669"/>
    <property type="project" value="InterPro"/>
</dbReference>
<dbReference type="GO" id="GO:0005634">
    <property type="term" value="C:nucleus"/>
    <property type="evidence" value="ECO:0007669"/>
    <property type="project" value="UniProtKB-SubCell"/>
</dbReference>
<dbReference type="GO" id="GO:0005737">
    <property type="term" value="C:cytoplasm"/>
    <property type="evidence" value="ECO:0007669"/>
    <property type="project" value="UniProtKB-SubCell"/>
</dbReference>
<dbReference type="SUPFAM" id="SSF56235">
    <property type="entry name" value="N-terminal nucleophile aminohydrolases (Ntn hydrolases)"/>
    <property type="match status" value="1"/>
</dbReference>
<keyword evidence="11" id="KW-1185">Reference proteome</keyword>
<dbReference type="InterPro" id="IPR023333">
    <property type="entry name" value="Proteasome_suB-type"/>
</dbReference>
<keyword evidence="2 8" id="KW-0963">Cytoplasm</keyword>
<dbReference type="PANTHER" id="PTHR32194:SF15">
    <property type="entry name" value="PROTEASOME SUBUNIT BETA"/>
    <property type="match status" value="1"/>
</dbReference>
<dbReference type="Pfam" id="PF00227">
    <property type="entry name" value="Proteasome"/>
    <property type="match status" value="1"/>
</dbReference>
<dbReference type="AlphaFoldDB" id="A0A151NQC6"/>
<keyword evidence="3" id="KW-0645">Protease</keyword>
<feature type="active site" description="Nucleophile" evidence="7">
    <location>
        <position position="37"/>
    </location>
</feature>
<dbReference type="PRINTS" id="PR00141">
    <property type="entry name" value="PROTEASOME"/>
</dbReference>
<reference evidence="10 11" key="1">
    <citation type="journal article" date="2012" name="Genome Biol.">
        <title>Sequencing three crocodilian genomes to illuminate the evolution of archosaurs and amniotes.</title>
        <authorList>
            <person name="St John J.A."/>
            <person name="Braun E.L."/>
            <person name="Isberg S.R."/>
            <person name="Miles L.G."/>
            <person name="Chong A.Y."/>
            <person name="Gongora J."/>
            <person name="Dalzell P."/>
            <person name="Moran C."/>
            <person name="Bed'hom B."/>
            <person name="Abzhanov A."/>
            <person name="Burgess S.C."/>
            <person name="Cooksey A.M."/>
            <person name="Castoe T.A."/>
            <person name="Crawford N.G."/>
            <person name="Densmore L.D."/>
            <person name="Drew J.C."/>
            <person name="Edwards S.V."/>
            <person name="Faircloth B.C."/>
            <person name="Fujita M.K."/>
            <person name="Greenwold M.J."/>
            <person name="Hoffmann F.G."/>
            <person name="Howard J.M."/>
            <person name="Iguchi T."/>
            <person name="Janes D.E."/>
            <person name="Khan S.Y."/>
            <person name="Kohno S."/>
            <person name="de Koning A.J."/>
            <person name="Lance S.L."/>
            <person name="McCarthy F.M."/>
            <person name="McCormack J.E."/>
            <person name="Merchant M.E."/>
            <person name="Peterson D.G."/>
            <person name="Pollock D.D."/>
            <person name="Pourmand N."/>
            <person name="Raney B.J."/>
            <person name="Roessler K.A."/>
            <person name="Sanford J.R."/>
            <person name="Sawyer R.H."/>
            <person name="Schmidt C.J."/>
            <person name="Triplett E.W."/>
            <person name="Tuberville T.D."/>
            <person name="Venegas-Anaya M."/>
            <person name="Howard J.T."/>
            <person name="Jarvis E.D."/>
            <person name="Guillette L.J.Jr."/>
            <person name="Glenn T.C."/>
            <person name="Green R.E."/>
            <person name="Ray D.A."/>
        </authorList>
    </citation>
    <scope>NUCLEOTIDE SEQUENCE [LARGE SCALE GENOMIC DNA]</scope>
    <source>
        <strain evidence="10">KSC_2009_1</strain>
    </source>
</reference>
<dbReference type="InterPro" id="IPR029055">
    <property type="entry name" value="Ntn_hydrolases_N"/>
</dbReference>
<evidence type="ECO:0000256" key="6">
    <source>
        <dbReference type="ARBA" id="ARBA00022942"/>
    </source>
</evidence>
<dbReference type="InterPro" id="IPR016050">
    <property type="entry name" value="Proteasome_bsu_CS"/>
</dbReference>
<keyword evidence="6 8" id="KW-0647">Proteasome</keyword>
<organism evidence="10 11">
    <name type="scientific">Alligator mississippiensis</name>
    <name type="common">American alligator</name>
    <dbReference type="NCBI Taxonomy" id="8496"/>
    <lineage>
        <taxon>Eukaryota</taxon>
        <taxon>Metazoa</taxon>
        <taxon>Chordata</taxon>
        <taxon>Craniata</taxon>
        <taxon>Vertebrata</taxon>
        <taxon>Euteleostomi</taxon>
        <taxon>Archelosauria</taxon>
        <taxon>Archosauria</taxon>
        <taxon>Crocodylia</taxon>
        <taxon>Alligatoridae</taxon>
        <taxon>Alligatorinae</taxon>
        <taxon>Alligator</taxon>
    </lineage>
</organism>
<dbReference type="InterPro" id="IPR001353">
    <property type="entry name" value="Proteasome_sua/b"/>
</dbReference>
<comment type="caution">
    <text evidence="10">The sequence shown here is derived from an EMBL/GenBank/DDBJ whole genome shotgun (WGS) entry which is preliminary data.</text>
</comment>
<dbReference type="PhylomeDB" id="A0A151NQC6"/>
<comment type="function">
    <text evidence="8">Component of the proteasome, a multicatalytic proteinase complex which is characterized by its ability to cleave peptides with Arg, Phe, Tyr, Leu, and Glu adjacent to the leaving group at neutral or slightly basic pH. The proteasome has an ATP-dependent proteolytic activity.</text>
</comment>
<comment type="similarity">
    <text evidence="8">Belongs to the peptidase T1B family.</text>
</comment>
<evidence type="ECO:0000313" key="11">
    <source>
        <dbReference type="Proteomes" id="UP000050525"/>
    </source>
</evidence>
<comment type="subunit">
    <text evidence="8">Component of the proteasome complex.</text>
</comment>
<evidence type="ECO:0000256" key="4">
    <source>
        <dbReference type="ARBA" id="ARBA00022698"/>
    </source>
</evidence>
<feature type="compositionally biased region" description="Low complexity" evidence="9">
    <location>
        <begin position="250"/>
        <end position="261"/>
    </location>
</feature>
<sequence length="261" mass="27093">MALQEVASARPCSPPVPWPPRAPRALQGPPCPLPHGTTTLAFRFHHGVVAAADSRASCGGYVASPNARKLHPVATHLVATASGTSADIGAWLRGLSCQLALRRHSDGREPRVAEAAAILAGTLWRRRGEGLSLGAALCGWDRGGPALWYVADDGTRLAMAAVAVGSGSPYAYGVLDGAYREDLALGPAVALARRAVAQAARRDAYSGGTVDVVHVGPCGWRWVVHADLAHLAWGPGMPEDQEEEEEEGTGDQSSGTGTSGM</sequence>
<keyword evidence="5" id="KW-0378">Hydrolase</keyword>
<evidence type="ECO:0000256" key="7">
    <source>
        <dbReference type="PIRSR" id="PIRSR600243-1"/>
    </source>
</evidence>
<dbReference type="OrthoDB" id="37597at2759"/>
<keyword evidence="4" id="KW-0888">Threonine protease</keyword>
<gene>
    <name evidence="10" type="ORF">Y1Q_0023888</name>
</gene>
<comment type="catalytic activity">
    <reaction evidence="1">
        <text>Cleavage of peptide bonds with very broad specificity.</text>
        <dbReference type="EC" id="3.4.25.1"/>
    </reaction>
</comment>
<evidence type="ECO:0000256" key="1">
    <source>
        <dbReference type="ARBA" id="ARBA00001198"/>
    </source>
</evidence>
<dbReference type="EMBL" id="AKHW03002411">
    <property type="protein sequence ID" value="KYO38920.1"/>
    <property type="molecule type" value="Genomic_DNA"/>
</dbReference>
<dbReference type="eggNOG" id="KOG0175">
    <property type="taxonomic scope" value="Eukaryota"/>
</dbReference>
<dbReference type="STRING" id="8496.A0A151NQC6"/>
<dbReference type="GO" id="GO:0004298">
    <property type="term" value="F:threonine-type endopeptidase activity"/>
    <property type="evidence" value="ECO:0007669"/>
    <property type="project" value="UniProtKB-KW"/>
</dbReference>
<feature type="compositionally biased region" description="Pro residues" evidence="9">
    <location>
        <begin position="12"/>
        <end position="22"/>
    </location>
</feature>
<name>A0A151NQC6_ALLMI</name>
<dbReference type="KEGG" id="amj:102559770"/>
<accession>A0A151NQC6</accession>
<dbReference type="PANTHER" id="PTHR32194">
    <property type="entry name" value="METALLOPROTEASE TLDD"/>
    <property type="match status" value="1"/>
</dbReference>
<keyword evidence="8" id="KW-0539">Nucleus</keyword>
<evidence type="ECO:0000256" key="3">
    <source>
        <dbReference type="ARBA" id="ARBA00022670"/>
    </source>
</evidence>
<evidence type="ECO:0000256" key="5">
    <source>
        <dbReference type="ARBA" id="ARBA00022801"/>
    </source>
</evidence>
<feature type="region of interest" description="Disordered" evidence="9">
    <location>
        <begin position="1"/>
        <end position="31"/>
    </location>
</feature>
<evidence type="ECO:0000313" key="10">
    <source>
        <dbReference type="EMBL" id="KYO38920.1"/>
    </source>
</evidence>